<protein>
    <submittedName>
        <fullName evidence="1">Uncharacterized protein</fullName>
    </submittedName>
</protein>
<reference evidence="1" key="1">
    <citation type="journal article" date="2023" name="Mol. Phylogenet. Evol.">
        <title>Genome-scale phylogeny and comparative genomics of the fungal order Sordariales.</title>
        <authorList>
            <person name="Hensen N."/>
            <person name="Bonometti L."/>
            <person name="Westerberg I."/>
            <person name="Brannstrom I.O."/>
            <person name="Guillou S."/>
            <person name="Cros-Aarteil S."/>
            <person name="Calhoun S."/>
            <person name="Haridas S."/>
            <person name="Kuo A."/>
            <person name="Mondo S."/>
            <person name="Pangilinan J."/>
            <person name="Riley R."/>
            <person name="LaButti K."/>
            <person name="Andreopoulos B."/>
            <person name="Lipzen A."/>
            <person name="Chen C."/>
            <person name="Yan M."/>
            <person name="Daum C."/>
            <person name="Ng V."/>
            <person name="Clum A."/>
            <person name="Steindorff A."/>
            <person name="Ohm R.A."/>
            <person name="Martin F."/>
            <person name="Silar P."/>
            <person name="Natvig D.O."/>
            <person name="Lalanne C."/>
            <person name="Gautier V."/>
            <person name="Ament-Velasquez S.L."/>
            <person name="Kruys A."/>
            <person name="Hutchinson M.I."/>
            <person name="Powell A.J."/>
            <person name="Barry K."/>
            <person name="Miller A.N."/>
            <person name="Grigoriev I.V."/>
            <person name="Debuchy R."/>
            <person name="Gladieux P."/>
            <person name="Hiltunen Thoren M."/>
            <person name="Johannesson H."/>
        </authorList>
    </citation>
    <scope>NUCLEOTIDE SEQUENCE</scope>
    <source>
        <strain evidence="1">CBS 955.72</strain>
    </source>
</reference>
<proteinExistence type="predicted"/>
<comment type="caution">
    <text evidence="1">The sequence shown here is derived from an EMBL/GenBank/DDBJ whole genome shotgun (WGS) entry which is preliminary data.</text>
</comment>
<accession>A0AAJ0MHP4</accession>
<dbReference type="Proteomes" id="UP001275084">
    <property type="component" value="Unassembled WGS sequence"/>
</dbReference>
<evidence type="ECO:0000313" key="1">
    <source>
        <dbReference type="EMBL" id="KAK3359182.1"/>
    </source>
</evidence>
<sequence>MAGVLWSLDWGFSHVSRVSLLGVAIVFSTHLAYAQDRPKPRSLHYQKSLIRIFVSVYNKPRSMARGDAESGPWEHDTVVDRRGWHRTLDVCA</sequence>
<name>A0AAJ0MHP4_9PEZI</name>
<gene>
    <name evidence="1" type="ORF">B0T25DRAFT_89151</name>
</gene>
<reference evidence="1" key="2">
    <citation type="submission" date="2023-06" db="EMBL/GenBank/DDBJ databases">
        <authorList>
            <consortium name="Lawrence Berkeley National Laboratory"/>
            <person name="Haridas S."/>
            <person name="Hensen N."/>
            <person name="Bonometti L."/>
            <person name="Westerberg I."/>
            <person name="Brannstrom I.O."/>
            <person name="Guillou S."/>
            <person name="Cros-Aarteil S."/>
            <person name="Calhoun S."/>
            <person name="Kuo A."/>
            <person name="Mondo S."/>
            <person name="Pangilinan J."/>
            <person name="Riley R."/>
            <person name="Labutti K."/>
            <person name="Andreopoulos B."/>
            <person name="Lipzen A."/>
            <person name="Chen C."/>
            <person name="Yanf M."/>
            <person name="Daum C."/>
            <person name="Ng V."/>
            <person name="Clum A."/>
            <person name="Steindorff A."/>
            <person name="Ohm R."/>
            <person name="Martin F."/>
            <person name="Silar P."/>
            <person name="Natvig D."/>
            <person name="Lalanne C."/>
            <person name="Gautier V."/>
            <person name="Ament-Velasquez S.L."/>
            <person name="Kruys A."/>
            <person name="Hutchinson M.I."/>
            <person name="Powell A.J."/>
            <person name="Barry K."/>
            <person name="Miller A.N."/>
            <person name="Grigoriev I.V."/>
            <person name="Debuchy R."/>
            <person name="Gladieux P."/>
            <person name="Thoren M.H."/>
            <person name="Johannesson H."/>
        </authorList>
    </citation>
    <scope>NUCLEOTIDE SEQUENCE</scope>
    <source>
        <strain evidence="1">CBS 955.72</strain>
    </source>
</reference>
<keyword evidence="2" id="KW-1185">Reference proteome</keyword>
<organism evidence="1 2">
    <name type="scientific">Lasiosphaeria hispida</name>
    <dbReference type="NCBI Taxonomy" id="260671"/>
    <lineage>
        <taxon>Eukaryota</taxon>
        <taxon>Fungi</taxon>
        <taxon>Dikarya</taxon>
        <taxon>Ascomycota</taxon>
        <taxon>Pezizomycotina</taxon>
        <taxon>Sordariomycetes</taxon>
        <taxon>Sordariomycetidae</taxon>
        <taxon>Sordariales</taxon>
        <taxon>Lasiosphaeriaceae</taxon>
        <taxon>Lasiosphaeria</taxon>
    </lineage>
</organism>
<dbReference type="EMBL" id="JAUIQD010000002">
    <property type="protein sequence ID" value="KAK3359182.1"/>
    <property type="molecule type" value="Genomic_DNA"/>
</dbReference>
<dbReference type="AlphaFoldDB" id="A0AAJ0MHP4"/>
<evidence type="ECO:0000313" key="2">
    <source>
        <dbReference type="Proteomes" id="UP001275084"/>
    </source>
</evidence>